<feature type="region of interest" description="Disordered" evidence="6">
    <location>
        <begin position="1"/>
        <end position="20"/>
    </location>
</feature>
<dbReference type="SUPFAM" id="SSF74788">
    <property type="entry name" value="Cullin repeat-like"/>
    <property type="match status" value="1"/>
</dbReference>
<organism evidence="8 9">
    <name type="scientific">Rhodotorula taiwanensis</name>
    <dbReference type="NCBI Taxonomy" id="741276"/>
    <lineage>
        <taxon>Eukaryota</taxon>
        <taxon>Fungi</taxon>
        <taxon>Dikarya</taxon>
        <taxon>Basidiomycota</taxon>
        <taxon>Pucciniomycotina</taxon>
        <taxon>Microbotryomycetes</taxon>
        <taxon>Sporidiobolales</taxon>
        <taxon>Sporidiobolaceae</taxon>
        <taxon>Rhodotorula</taxon>
    </lineage>
</organism>
<dbReference type="FunFam" id="1.10.10.10:FF:000014">
    <property type="entry name" value="Cullin 1"/>
    <property type="match status" value="1"/>
</dbReference>
<dbReference type="PANTHER" id="PTHR11932">
    <property type="entry name" value="CULLIN"/>
    <property type="match status" value="1"/>
</dbReference>
<dbReference type="Gene3D" id="3.30.230.130">
    <property type="entry name" value="Cullin, Chain C, Domain 2"/>
    <property type="match status" value="1"/>
</dbReference>
<dbReference type="GO" id="GO:0031461">
    <property type="term" value="C:cullin-RING ubiquitin ligase complex"/>
    <property type="evidence" value="ECO:0007669"/>
    <property type="project" value="InterPro"/>
</dbReference>
<evidence type="ECO:0000313" key="9">
    <source>
        <dbReference type="Proteomes" id="UP000237144"/>
    </source>
</evidence>
<feature type="compositionally biased region" description="Low complexity" evidence="6">
    <location>
        <begin position="187"/>
        <end position="202"/>
    </location>
</feature>
<dbReference type="SUPFAM" id="SSF46785">
    <property type="entry name" value="Winged helix' DNA-binding domain"/>
    <property type="match status" value="1"/>
</dbReference>
<dbReference type="InterPro" id="IPR036390">
    <property type="entry name" value="WH_DNA-bd_sf"/>
</dbReference>
<dbReference type="OrthoDB" id="27073at2759"/>
<evidence type="ECO:0000256" key="5">
    <source>
        <dbReference type="RuleBase" id="RU003829"/>
    </source>
</evidence>
<keyword evidence="3" id="KW-0832">Ubl conjugation</keyword>
<dbReference type="InterPro" id="IPR045093">
    <property type="entry name" value="Cullin"/>
</dbReference>
<feature type="domain" description="Cullin family profile" evidence="7">
    <location>
        <begin position="535"/>
        <end position="767"/>
    </location>
</feature>
<dbReference type="InterPro" id="IPR016157">
    <property type="entry name" value="Cullin_CS"/>
</dbReference>
<dbReference type="InterPro" id="IPR036317">
    <property type="entry name" value="Cullin_homology_sf"/>
</dbReference>
<dbReference type="EMBL" id="PJQD01000001">
    <property type="protein sequence ID" value="POY76853.1"/>
    <property type="molecule type" value="Genomic_DNA"/>
</dbReference>
<dbReference type="SMART" id="SM00884">
    <property type="entry name" value="Cullin_Nedd8"/>
    <property type="match status" value="1"/>
</dbReference>
<reference evidence="8 9" key="1">
    <citation type="journal article" date="2018" name="Front. Microbiol.">
        <title>Prospects for Fungal Bioremediation of Acidic Radioactive Waste Sites: Characterization and Genome Sequence of Rhodotorula taiwanensis MD1149.</title>
        <authorList>
            <person name="Tkavc R."/>
            <person name="Matrosova V.Y."/>
            <person name="Grichenko O.E."/>
            <person name="Gostincar C."/>
            <person name="Volpe R.P."/>
            <person name="Klimenkova P."/>
            <person name="Gaidamakova E.K."/>
            <person name="Zhou C.E."/>
            <person name="Stewart B.J."/>
            <person name="Lyman M.G."/>
            <person name="Malfatti S.A."/>
            <person name="Rubinfeld B."/>
            <person name="Courtot M."/>
            <person name="Singh J."/>
            <person name="Dalgard C.L."/>
            <person name="Hamilton T."/>
            <person name="Frey K.G."/>
            <person name="Gunde-Cimerman N."/>
            <person name="Dugan L."/>
            <person name="Daly M.J."/>
        </authorList>
    </citation>
    <scope>NUCLEOTIDE SEQUENCE [LARGE SCALE GENOMIC DNA]</scope>
    <source>
        <strain evidence="8 9">MD1149</strain>
    </source>
</reference>
<dbReference type="PROSITE" id="PS50069">
    <property type="entry name" value="CULLIN_2"/>
    <property type="match status" value="1"/>
</dbReference>
<comment type="similarity">
    <text evidence="1 4 5">Belongs to the cullin family.</text>
</comment>
<dbReference type="InterPro" id="IPR019559">
    <property type="entry name" value="Cullin_neddylation_domain"/>
</dbReference>
<dbReference type="InterPro" id="IPR016158">
    <property type="entry name" value="Cullin_homology"/>
</dbReference>
<dbReference type="STRING" id="741276.A0A2S5BJ99"/>
<evidence type="ECO:0000259" key="7">
    <source>
        <dbReference type="PROSITE" id="PS50069"/>
    </source>
</evidence>
<dbReference type="InterPro" id="IPR016159">
    <property type="entry name" value="Cullin_repeat-like_dom_sf"/>
</dbReference>
<dbReference type="InterPro" id="IPR059120">
    <property type="entry name" value="Cullin-like_AB"/>
</dbReference>
<keyword evidence="9" id="KW-1185">Reference proteome</keyword>
<dbReference type="Pfam" id="PF10557">
    <property type="entry name" value="Cullin_Nedd8"/>
    <property type="match status" value="1"/>
</dbReference>
<protein>
    <recommendedName>
        <fullName evidence="7">Cullin family profile domain-containing protein</fullName>
    </recommendedName>
</protein>
<dbReference type="GO" id="GO:0031625">
    <property type="term" value="F:ubiquitin protein ligase binding"/>
    <property type="evidence" value="ECO:0007669"/>
    <property type="project" value="InterPro"/>
</dbReference>
<evidence type="ECO:0000256" key="2">
    <source>
        <dbReference type="ARBA" id="ARBA00022499"/>
    </source>
</evidence>
<sequence>MAVRRPVMRAPRVKAPRKQAEPVDATLDKLKEAIQQIQNHNVSQLSFEEHYRYAYNLVLHKKGHLLYNAVAELISSHLESETRDKIVPTFPQSVNAIASASAGQAGTSAAASENIAAAAAGQLFLDRVRDVWEDHIACMSKLRDVLKYLDKVWTNPAHNVPSVFDLGLSLFFHHVILFSTAPKPAAATSSSSSRANAPIAPSQRPTADPSSVARHLITTLLNVIRIEREGESVSRSAIDSTVKILSRLTDEGPVPLPVQASSGVGSGTPVVSASAANARARTVMGEGPPGAKESAYRTAFEQAFLRQTEEFYKIESARLLIECDCPSFLKRINRRLEEESTRAQSYLGASTEPLLISLLDNVLIEQHLTSILDHPASGLSTLIHESRIDDLKLMYTLFGRVGKGHSTLQKGIAAWIVQIGKQVNEGVSLAAPPVETDAGADGSSSAAKGKERAAAGAGEDDEVPAGGPARRTATSGAAPGGPINAKTKAALAWVQDVLDLKDKFDTLLDKAFADDKAFEKSINDAFSVFVNENRKSPEFISLFIDENLRKNLKGKSEAEVDEVLNKSVAVFRFLTEKDAFERYYNQHLSKRLLNQKSVSDDAERNMLSKFRIEAGSQFTKAAEGMMKDVKVSDDTVQEYKRYQERSSAKAPFEMVPVICGSNVWPFPSKDKPCTLPKILQDGIRSFETFYNQKHSGRKLTFMPDQGSVEVKTRFKARSHELNVSTYAMVVLALFEGLGEEENLSYRDIANSTNMVAAELKRTLQTLACAKYKVLTKHPRGRDISESDQFSFNFGFTAPLAKIRIQTIAAKVETDAERRETESKVDEARNTQCDPTLDRFRTACVVRIMKDRKQLQHIDLVNEVVRQLSHRFQPSPQMVKKSIERLIEKEYLERDDADRKKLKYVA</sequence>
<dbReference type="GO" id="GO:0006511">
    <property type="term" value="P:ubiquitin-dependent protein catabolic process"/>
    <property type="evidence" value="ECO:0007669"/>
    <property type="project" value="InterPro"/>
</dbReference>
<accession>A0A2S5BJ99</accession>
<comment type="caution">
    <text evidence="8">The sequence shown here is derived from an EMBL/GenBank/DDBJ whole genome shotgun (WGS) entry which is preliminary data.</text>
</comment>
<evidence type="ECO:0000256" key="3">
    <source>
        <dbReference type="ARBA" id="ARBA00022843"/>
    </source>
</evidence>
<feature type="region of interest" description="Disordered" evidence="6">
    <location>
        <begin position="187"/>
        <end position="211"/>
    </location>
</feature>
<dbReference type="Gene3D" id="1.10.10.10">
    <property type="entry name" value="Winged helix-like DNA-binding domain superfamily/Winged helix DNA-binding domain"/>
    <property type="match status" value="1"/>
</dbReference>
<feature type="compositionally biased region" description="Low complexity" evidence="6">
    <location>
        <begin position="1"/>
        <end position="10"/>
    </location>
</feature>
<dbReference type="InterPro" id="IPR001373">
    <property type="entry name" value="Cullin_N"/>
</dbReference>
<dbReference type="InterPro" id="IPR036388">
    <property type="entry name" value="WH-like_DNA-bd_sf"/>
</dbReference>
<dbReference type="SUPFAM" id="SSF75632">
    <property type="entry name" value="Cullin homology domain"/>
    <property type="match status" value="1"/>
</dbReference>
<evidence type="ECO:0000313" key="8">
    <source>
        <dbReference type="EMBL" id="POY76853.1"/>
    </source>
</evidence>
<evidence type="ECO:0000256" key="1">
    <source>
        <dbReference type="ARBA" id="ARBA00006019"/>
    </source>
</evidence>
<gene>
    <name evidence="8" type="ORF">BMF94_0105</name>
</gene>
<dbReference type="FunFam" id="1.20.1310.10:FF:000002">
    <property type="entry name" value="cullin-3 isoform X1"/>
    <property type="match status" value="1"/>
</dbReference>
<dbReference type="Pfam" id="PF00888">
    <property type="entry name" value="Cullin"/>
    <property type="match status" value="1"/>
</dbReference>
<feature type="compositionally biased region" description="Low complexity" evidence="6">
    <location>
        <begin position="437"/>
        <end position="447"/>
    </location>
</feature>
<evidence type="ECO:0000256" key="4">
    <source>
        <dbReference type="PROSITE-ProRule" id="PRU00330"/>
    </source>
</evidence>
<keyword evidence="2" id="KW-1017">Isopeptide bond</keyword>
<dbReference type="SMART" id="SM00182">
    <property type="entry name" value="CULLIN"/>
    <property type="match status" value="1"/>
</dbReference>
<feature type="region of interest" description="Disordered" evidence="6">
    <location>
        <begin position="432"/>
        <end position="481"/>
    </location>
</feature>
<dbReference type="Gene3D" id="1.20.1310.10">
    <property type="entry name" value="Cullin Repeats"/>
    <property type="match status" value="4"/>
</dbReference>
<dbReference type="Proteomes" id="UP000237144">
    <property type="component" value="Unassembled WGS sequence"/>
</dbReference>
<dbReference type="Pfam" id="PF26557">
    <property type="entry name" value="Cullin_AB"/>
    <property type="match status" value="1"/>
</dbReference>
<proteinExistence type="inferred from homology"/>
<name>A0A2S5BJ99_9BASI</name>
<dbReference type="PROSITE" id="PS01256">
    <property type="entry name" value="CULLIN_1"/>
    <property type="match status" value="1"/>
</dbReference>
<evidence type="ECO:0000256" key="6">
    <source>
        <dbReference type="SAM" id="MobiDB-lite"/>
    </source>
</evidence>
<dbReference type="AlphaFoldDB" id="A0A2S5BJ99"/>